<dbReference type="InterPro" id="IPR036047">
    <property type="entry name" value="F-box-like_dom_sf"/>
</dbReference>
<dbReference type="AlphaFoldDB" id="M8B2M7"/>
<dbReference type="EnsemblPlants" id="EMT07825">
    <property type="protein sequence ID" value="EMT07825"/>
    <property type="gene ID" value="F775_15572"/>
</dbReference>
<dbReference type="SMART" id="SM00256">
    <property type="entry name" value="FBOX"/>
    <property type="match status" value="1"/>
</dbReference>
<proteinExistence type="predicted"/>
<accession>M8B2M7</accession>
<dbReference type="ExpressionAtlas" id="M8B2M7">
    <property type="expression patterns" value="baseline"/>
</dbReference>
<protein>
    <submittedName>
        <fullName evidence="1">Uncharacterized protein</fullName>
    </submittedName>
</protein>
<reference evidence="1" key="1">
    <citation type="submission" date="2015-06" db="UniProtKB">
        <authorList>
            <consortium name="EnsemblPlants"/>
        </authorList>
    </citation>
    <scope>IDENTIFICATION</scope>
</reference>
<sequence length="467" mass="52022">MTNGRVRRAGGEIADDILRDVFQRLPGYQHLLRCAATCKRWRGLVTDRAFLRRIALWPQTTRGPSILAGIFYQITCPVGKPRPKHGQPPEFLNLQLGGAHATFSSFVHGAHLTFGSLVDNDNGLFAYARPLASRRGLLLVSILLPTMFDGMGGTARDKLLLAVCRPVVDKQRSLLPLLSFDLSGSLDWHLTGCALLTDEDHGVIDYLDQRRERSSSFQVFLTYTGVNGIIYVYMYSSATDTWSTPTKFCQASHLIRCGPFAGVVTRNTVHWLYKDETSFYTLDVKAITTDVSLTKIPIHVEACRQWGRVLFPCVSGEGNLSFVSMRNHGILVLWTKQEQDDDGYGREASSRGWLGADLINLGSKDEINNVFYAERRGAMLIERCGGSFFTIDLKSKEKAYIDIKGEETRSHSRDIVGFQCMIVVVLGVTESTAEDGSISSRQYCTRWIGCLTVACSPPLIRGKMKTV</sequence>
<dbReference type="InterPro" id="IPR001810">
    <property type="entry name" value="F-box_dom"/>
</dbReference>
<dbReference type="Gene3D" id="1.20.1280.50">
    <property type="match status" value="1"/>
</dbReference>
<evidence type="ECO:0000313" key="1">
    <source>
        <dbReference type="EnsemblPlants" id="EMT07825"/>
    </source>
</evidence>
<dbReference type="PANTHER" id="PTHR36140:SF2">
    <property type="entry name" value="OS01G0152950 PROTEIN"/>
    <property type="match status" value="1"/>
</dbReference>
<dbReference type="Pfam" id="PF12937">
    <property type="entry name" value="F-box-like"/>
    <property type="match status" value="1"/>
</dbReference>
<dbReference type="SUPFAM" id="SSF81383">
    <property type="entry name" value="F-box domain"/>
    <property type="match status" value="1"/>
</dbReference>
<name>M8B2M7_AEGTA</name>
<organism evidence="1">
    <name type="scientific">Aegilops tauschii</name>
    <name type="common">Tausch's goatgrass</name>
    <name type="synonym">Aegilops squarrosa</name>
    <dbReference type="NCBI Taxonomy" id="37682"/>
    <lineage>
        <taxon>Eukaryota</taxon>
        <taxon>Viridiplantae</taxon>
        <taxon>Streptophyta</taxon>
        <taxon>Embryophyta</taxon>
        <taxon>Tracheophyta</taxon>
        <taxon>Spermatophyta</taxon>
        <taxon>Magnoliopsida</taxon>
        <taxon>Liliopsida</taxon>
        <taxon>Poales</taxon>
        <taxon>Poaceae</taxon>
        <taxon>BOP clade</taxon>
        <taxon>Pooideae</taxon>
        <taxon>Triticodae</taxon>
        <taxon>Triticeae</taxon>
        <taxon>Triticinae</taxon>
        <taxon>Aegilops</taxon>
    </lineage>
</organism>
<dbReference type="PANTHER" id="PTHR36140">
    <property type="entry name" value="F-BOX DOMAIN-CONTAINING PROTEIN-RELATED"/>
    <property type="match status" value="1"/>
</dbReference>